<keyword evidence="3 6" id="KW-0812">Transmembrane</keyword>
<evidence type="ECO:0000256" key="4">
    <source>
        <dbReference type="ARBA" id="ARBA00022989"/>
    </source>
</evidence>
<evidence type="ECO:0000256" key="2">
    <source>
        <dbReference type="ARBA" id="ARBA00022448"/>
    </source>
</evidence>
<dbReference type="InterPro" id="IPR036259">
    <property type="entry name" value="MFS_trans_sf"/>
</dbReference>
<feature type="transmembrane region" description="Helical" evidence="6">
    <location>
        <begin position="242"/>
        <end position="261"/>
    </location>
</feature>
<feature type="transmembrane region" description="Helical" evidence="6">
    <location>
        <begin position="44"/>
        <end position="72"/>
    </location>
</feature>
<feature type="transmembrane region" description="Helical" evidence="6">
    <location>
        <begin position="437"/>
        <end position="456"/>
    </location>
</feature>
<evidence type="ECO:0000256" key="5">
    <source>
        <dbReference type="ARBA" id="ARBA00023136"/>
    </source>
</evidence>
<feature type="transmembrane region" description="Helical" evidence="6">
    <location>
        <begin position="170"/>
        <end position="191"/>
    </location>
</feature>
<dbReference type="SUPFAM" id="SSF103473">
    <property type="entry name" value="MFS general substrate transporter"/>
    <property type="match status" value="1"/>
</dbReference>
<dbReference type="Proteomes" id="UP000031192">
    <property type="component" value="Unassembled WGS sequence"/>
</dbReference>
<feature type="transmembrane region" description="Helical" evidence="6">
    <location>
        <begin position="504"/>
        <end position="530"/>
    </location>
</feature>
<dbReference type="OrthoDB" id="10021397at2759"/>
<dbReference type="PANTHER" id="PTHR23501:SF198">
    <property type="entry name" value="AZOLE RESISTANCE PROTEIN 1-RELATED"/>
    <property type="match status" value="1"/>
</dbReference>
<keyword evidence="4 6" id="KW-1133">Transmembrane helix</keyword>
<sequence length="549" mass="58672">MSGSEAEKHGQTTPEASTAERDINININIDGAERRKEYASGFKLVIIVASLCLSLFLCGLDQTIITTAVPIITNEFKAIEDVGWYTTAYLLTTSSFQIAYGKLYTTLSVKIVLLVALAIFELGSVICAAAPNSTALIVGRAIAGLGAAGIFPGSTLVLVHAAPMERRPALLGITTGMFGIASLCGPFIGGAFADGATWRWCFIINVPLGVITGVILTFFVTTPIDTKYANWTFKDKLVYAKIPEILILVVALVCLVLGLQWGGAVYPWSDGRVIAMLVVFAVLTAIFLTIQIFLPKSRAIPTTIIQNRNIWFASIFALCSSGAMFIAVTYLPIYFQAIKNASALSSGVMVMPLILGFLVMSIISGIITNITGYYNPSMLLCTLLASVGAGLISTFDVDTPQPKWIGYQALLGFGIGFGLQQPIVCAQHVLAEGDVPFGVAFINMMQMLGGAIFVAVSQNVFLNRLATGVAHVLPGFDTHKIIQGGLTDFKNLFDPDQLPKVIPVYAHVIGVVFLIVTGLCAATLLGAVGIQWRSVKMPKANQSREGQEP</sequence>
<feature type="transmembrane region" description="Helical" evidence="6">
    <location>
        <begin position="315"/>
        <end position="335"/>
    </location>
</feature>
<feature type="transmembrane region" description="Helical" evidence="6">
    <location>
        <begin position="84"/>
        <end position="104"/>
    </location>
</feature>
<feature type="transmembrane region" description="Helical" evidence="6">
    <location>
        <begin position="273"/>
        <end position="294"/>
    </location>
</feature>
<name>A0A0B4GA50_METGA</name>
<feature type="transmembrane region" description="Helical" evidence="6">
    <location>
        <begin position="404"/>
        <end position="425"/>
    </location>
</feature>
<dbReference type="AlphaFoldDB" id="A0A0B4GA50"/>
<dbReference type="InterPro" id="IPR011701">
    <property type="entry name" value="MFS"/>
</dbReference>
<reference evidence="8 9" key="1">
    <citation type="journal article" date="2014" name="Proc. Natl. Acad. Sci. U.S.A.">
        <title>Trajectory and genomic determinants of fungal-pathogen speciation and host adaptation.</title>
        <authorList>
            <person name="Hu X."/>
            <person name="Xiao G."/>
            <person name="Zheng P."/>
            <person name="Shang Y."/>
            <person name="Su Y."/>
            <person name="Zhang X."/>
            <person name="Liu X."/>
            <person name="Zhan S."/>
            <person name="St Leger R.J."/>
            <person name="Wang C."/>
        </authorList>
    </citation>
    <scope>NUCLEOTIDE SEQUENCE [LARGE SCALE GENOMIC DNA]</scope>
    <source>
        <strain evidence="8 9">ARSEF 977</strain>
    </source>
</reference>
<evidence type="ECO:0000313" key="9">
    <source>
        <dbReference type="Proteomes" id="UP000031192"/>
    </source>
</evidence>
<dbReference type="HOGENOM" id="CLU_000960_22_1_1"/>
<feature type="transmembrane region" description="Helical" evidence="6">
    <location>
        <begin position="347"/>
        <end position="366"/>
    </location>
</feature>
<keyword evidence="2" id="KW-0813">Transport</keyword>
<dbReference type="InterPro" id="IPR020846">
    <property type="entry name" value="MFS_dom"/>
</dbReference>
<proteinExistence type="predicted"/>
<comment type="subcellular location">
    <subcellularLocation>
        <location evidence="1">Membrane</location>
        <topology evidence="1">Multi-pass membrane protein</topology>
    </subcellularLocation>
</comment>
<evidence type="ECO:0000259" key="7">
    <source>
        <dbReference type="PROSITE" id="PS50850"/>
    </source>
</evidence>
<evidence type="ECO:0000256" key="3">
    <source>
        <dbReference type="ARBA" id="ARBA00022692"/>
    </source>
</evidence>
<accession>A0A0B4GA50</accession>
<dbReference type="PROSITE" id="PS50850">
    <property type="entry name" value="MFS"/>
    <property type="match status" value="1"/>
</dbReference>
<feature type="transmembrane region" description="Helical" evidence="6">
    <location>
        <begin position="373"/>
        <end position="392"/>
    </location>
</feature>
<comment type="caution">
    <text evidence="8">The sequence shown here is derived from an EMBL/GenBank/DDBJ whole genome shotgun (WGS) entry which is preliminary data.</text>
</comment>
<keyword evidence="5 6" id="KW-0472">Membrane</keyword>
<feature type="transmembrane region" description="Helical" evidence="6">
    <location>
        <begin position="137"/>
        <end position="158"/>
    </location>
</feature>
<feature type="transmembrane region" description="Helical" evidence="6">
    <location>
        <begin position="197"/>
        <end position="221"/>
    </location>
</feature>
<dbReference type="Gene3D" id="1.20.1250.20">
    <property type="entry name" value="MFS general substrate transporter like domains"/>
    <property type="match status" value="2"/>
</dbReference>
<dbReference type="GO" id="GO:0022857">
    <property type="term" value="F:transmembrane transporter activity"/>
    <property type="evidence" value="ECO:0007669"/>
    <property type="project" value="InterPro"/>
</dbReference>
<dbReference type="FunFam" id="1.20.1250.20:FF:000196">
    <property type="entry name" value="MFS toxin efflux pump (AflT)"/>
    <property type="match status" value="1"/>
</dbReference>
<organism evidence="8 9">
    <name type="scientific">Metarhizium guizhouense (strain ARSEF 977)</name>
    <dbReference type="NCBI Taxonomy" id="1276136"/>
    <lineage>
        <taxon>Eukaryota</taxon>
        <taxon>Fungi</taxon>
        <taxon>Dikarya</taxon>
        <taxon>Ascomycota</taxon>
        <taxon>Pezizomycotina</taxon>
        <taxon>Sordariomycetes</taxon>
        <taxon>Hypocreomycetidae</taxon>
        <taxon>Hypocreales</taxon>
        <taxon>Clavicipitaceae</taxon>
        <taxon>Metarhizium</taxon>
    </lineage>
</organism>
<gene>
    <name evidence="8" type="ORF">MGU_09109</name>
</gene>
<keyword evidence="9" id="KW-1185">Reference proteome</keyword>
<dbReference type="PANTHER" id="PTHR23501">
    <property type="entry name" value="MAJOR FACILITATOR SUPERFAMILY"/>
    <property type="match status" value="1"/>
</dbReference>
<protein>
    <submittedName>
        <fullName evidence="8">Major facilitator superfamily domain, general substrate transporter</fullName>
    </submittedName>
</protein>
<evidence type="ECO:0000313" key="8">
    <source>
        <dbReference type="EMBL" id="KID83630.1"/>
    </source>
</evidence>
<evidence type="ECO:0000256" key="1">
    <source>
        <dbReference type="ARBA" id="ARBA00004141"/>
    </source>
</evidence>
<feature type="domain" description="Major facilitator superfamily (MFS) profile" evidence="7">
    <location>
        <begin position="47"/>
        <end position="535"/>
    </location>
</feature>
<dbReference type="GO" id="GO:0005886">
    <property type="term" value="C:plasma membrane"/>
    <property type="evidence" value="ECO:0007669"/>
    <property type="project" value="TreeGrafter"/>
</dbReference>
<dbReference type="Pfam" id="PF07690">
    <property type="entry name" value="MFS_1"/>
    <property type="match status" value="1"/>
</dbReference>
<dbReference type="CDD" id="cd17502">
    <property type="entry name" value="MFS_Azr1_MDR_like"/>
    <property type="match status" value="1"/>
</dbReference>
<evidence type="ECO:0000256" key="6">
    <source>
        <dbReference type="SAM" id="Phobius"/>
    </source>
</evidence>
<dbReference type="EMBL" id="AZNH01000056">
    <property type="protein sequence ID" value="KID83630.1"/>
    <property type="molecule type" value="Genomic_DNA"/>
</dbReference>
<feature type="transmembrane region" description="Helical" evidence="6">
    <location>
        <begin position="111"/>
        <end position="131"/>
    </location>
</feature>